<keyword evidence="2" id="KW-1185">Reference proteome</keyword>
<evidence type="ECO:0000313" key="1">
    <source>
        <dbReference type="EMBL" id="ODV83102.1"/>
    </source>
</evidence>
<proteinExistence type="predicted"/>
<evidence type="ECO:0000313" key="2">
    <source>
        <dbReference type="Proteomes" id="UP000094801"/>
    </source>
</evidence>
<protein>
    <submittedName>
        <fullName evidence="1">Uncharacterized protein</fullName>
    </submittedName>
</protein>
<dbReference type="Proteomes" id="UP000094801">
    <property type="component" value="Unassembled WGS sequence"/>
</dbReference>
<sequence length="207" mass="24137">MFNDSIDRLNDINSSFTNLKYIKSGKFTNSITDTLDQTLLIRDIQQDELGSFKNKTIKQIDNEDEIGGGVGVGTTTTTNLNKNIELCILLGIQLSELQYIKTDTIKVKSDKIYKRLLKSIELYNSNNINNYEIQRQIDIVYEKIQKLNMECVELKEVLIPEKLQELRQWYSGDHHKNKTDVKQLIQDELDDIKQLEFKINQFKQSNK</sequence>
<gene>
    <name evidence="1" type="ORF">CANARDRAFT_9955</name>
</gene>
<dbReference type="EMBL" id="KV453868">
    <property type="protein sequence ID" value="ODV83102.1"/>
    <property type="molecule type" value="Genomic_DNA"/>
</dbReference>
<reference evidence="2" key="1">
    <citation type="submission" date="2016-04" db="EMBL/GenBank/DDBJ databases">
        <title>Comparative genomics of biotechnologically important yeasts.</title>
        <authorList>
            <consortium name="DOE Joint Genome Institute"/>
            <person name="Riley R."/>
            <person name="Haridas S."/>
            <person name="Wolfe K.H."/>
            <person name="Lopes M.R."/>
            <person name="Hittinger C.T."/>
            <person name="Goker M."/>
            <person name="Salamov A."/>
            <person name="Wisecaver J."/>
            <person name="Long T.M."/>
            <person name="Aerts A.L."/>
            <person name="Barry K."/>
            <person name="Choi C."/>
            <person name="Clum A."/>
            <person name="Coughlan A.Y."/>
            <person name="Deshpande S."/>
            <person name="Douglass A.P."/>
            <person name="Hanson S.J."/>
            <person name="Klenk H.-P."/>
            <person name="Labutti K."/>
            <person name="Lapidus A."/>
            <person name="Lindquist E."/>
            <person name="Lipzen A."/>
            <person name="Meier-Kolthoff J.P."/>
            <person name="Ohm R.A."/>
            <person name="Otillar R.P."/>
            <person name="Pangilinan J."/>
            <person name="Peng Y."/>
            <person name="Rokas A."/>
            <person name="Rosa C.A."/>
            <person name="Scheuner C."/>
            <person name="Sibirny A.A."/>
            <person name="Slot J.C."/>
            <person name="Stielow J.B."/>
            <person name="Sun H."/>
            <person name="Kurtzman C.P."/>
            <person name="Blackwell M."/>
            <person name="Grigoriev I.V."/>
            <person name="Jeffries T.W."/>
        </authorList>
    </citation>
    <scope>NUCLEOTIDE SEQUENCE [LARGE SCALE GENOMIC DNA]</scope>
    <source>
        <strain evidence="2">NRRL YB-2248</strain>
    </source>
</reference>
<dbReference type="AlphaFoldDB" id="A0A1E4SUJ3"/>
<accession>A0A1E4SUJ3</accession>
<name>A0A1E4SUJ3_9ASCO</name>
<organism evidence="1 2">
    <name type="scientific">[Candida] arabinofermentans NRRL YB-2248</name>
    <dbReference type="NCBI Taxonomy" id="983967"/>
    <lineage>
        <taxon>Eukaryota</taxon>
        <taxon>Fungi</taxon>
        <taxon>Dikarya</taxon>
        <taxon>Ascomycota</taxon>
        <taxon>Saccharomycotina</taxon>
        <taxon>Pichiomycetes</taxon>
        <taxon>Pichiales</taxon>
        <taxon>Pichiaceae</taxon>
        <taxon>Ogataea</taxon>
        <taxon>Ogataea/Candida clade</taxon>
    </lineage>
</organism>